<proteinExistence type="predicted"/>
<accession>A0A1I7CU68</accession>
<dbReference type="Proteomes" id="UP000199546">
    <property type="component" value="Unassembled WGS sequence"/>
</dbReference>
<evidence type="ECO:0000313" key="1">
    <source>
        <dbReference type="EMBL" id="SFU02981.1"/>
    </source>
</evidence>
<name>A0A1I7CU68_9ACTN</name>
<sequence length="120" mass="13102">MLGRSDLAVWQLPLETHRRCAYSVAELGHDLGGSGRLGAWLWTRFVELPLPDRITLGGVGPLGDSPPVLVTAPSDGSSTWTTTETDPGAAARRVYTDVDVRLLFGDMLARLRRHERQHAG</sequence>
<dbReference type="EMBL" id="FPBA01000026">
    <property type="protein sequence ID" value="SFU02981.1"/>
    <property type="molecule type" value="Genomic_DNA"/>
</dbReference>
<dbReference type="AlphaFoldDB" id="A0A1I7CU68"/>
<gene>
    <name evidence="1" type="ORF">SAMN05660657_04895</name>
</gene>
<dbReference type="RefSeq" id="WP_175551774.1">
    <property type="nucleotide sequence ID" value="NZ_FPBA01000026.1"/>
</dbReference>
<reference evidence="2" key="1">
    <citation type="submission" date="2016-10" db="EMBL/GenBank/DDBJ databases">
        <authorList>
            <person name="Varghese N."/>
            <person name="Submissions S."/>
        </authorList>
    </citation>
    <scope>NUCLEOTIDE SEQUENCE [LARGE SCALE GENOMIC DNA]</scope>
    <source>
        <strain evidence="2">DSM 46136</strain>
    </source>
</reference>
<protein>
    <submittedName>
        <fullName evidence="1">Uncharacterized protein</fullName>
    </submittedName>
</protein>
<dbReference type="STRING" id="1296565.SAMN05660657_04895"/>
<organism evidence="1 2">
    <name type="scientific">Geodermatophilus amargosae</name>
    <dbReference type="NCBI Taxonomy" id="1296565"/>
    <lineage>
        <taxon>Bacteria</taxon>
        <taxon>Bacillati</taxon>
        <taxon>Actinomycetota</taxon>
        <taxon>Actinomycetes</taxon>
        <taxon>Geodermatophilales</taxon>
        <taxon>Geodermatophilaceae</taxon>
        <taxon>Geodermatophilus</taxon>
    </lineage>
</organism>
<keyword evidence="2" id="KW-1185">Reference proteome</keyword>
<evidence type="ECO:0000313" key="2">
    <source>
        <dbReference type="Proteomes" id="UP000199546"/>
    </source>
</evidence>